<organism evidence="1 2">
    <name type="scientific">Staphylococcus felis</name>
    <dbReference type="NCBI Taxonomy" id="46127"/>
    <lineage>
        <taxon>Bacteria</taxon>
        <taxon>Bacillati</taxon>
        <taxon>Bacillota</taxon>
        <taxon>Bacilli</taxon>
        <taxon>Bacillales</taxon>
        <taxon>Staphylococcaceae</taxon>
        <taxon>Staphylococcus</taxon>
    </lineage>
</organism>
<name>A0AAX1RSQ0_9STAP</name>
<proteinExistence type="predicted"/>
<reference evidence="1 2" key="1">
    <citation type="journal article" date="2018" name="Vet. Microbiol.">
        <title>Characterisation of Staphylococcus felis isolated from cats using whole genome sequencing.</title>
        <authorList>
            <person name="Worthing K."/>
            <person name="Pang S."/>
            <person name="Trott D.J."/>
            <person name="Abraham S."/>
            <person name="Coombs G.W."/>
            <person name="Jordan D."/>
            <person name="McIntyre L."/>
            <person name="Davies M.R."/>
            <person name="Norris J."/>
        </authorList>
    </citation>
    <scope>NUCLEOTIDE SEQUENCE [LARGE SCALE GENOMIC DNA]</scope>
    <source>
        <strain evidence="1 2">F25</strain>
    </source>
</reference>
<gene>
    <name evidence="1" type="ORF">DOS76_11205</name>
</gene>
<dbReference type="EMBL" id="QKYD01000162">
    <property type="protein sequence ID" value="REI19369.1"/>
    <property type="molecule type" value="Genomic_DNA"/>
</dbReference>
<evidence type="ECO:0000313" key="1">
    <source>
        <dbReference type="EMBL" id="REI19369.1"/>
    </source>
</evidence>
<evidence type="ECO:0000313" key="2">
    <source>
        <dbReference type="Proteomes" id="UP000256337"/>
    </source>
</evidence>
<comment type="caution">
    <text evidence="1">The sequence shown here is derived from an EMBL/GenBank/DDBJ whole genome shotgun (WGS) entry which is preliminary data.</text>
</comment>
<sequence>MNDIFTKQEIKKYKAEDQLRAGKTQYVETSDSTSTLYLSSAYTKTIAALGSAASTVIGGLIGGGVGAFLGSIASSNINTDKGIYINFKAQQDATGQYVLVAQKWGYQ</sequence>
<dbReference type="Proteomes" id="UP000256337">
    <property type="component" value="Unassembled WGS sequence"/>
</dbReference>
<protein>
    <submittedName>
        <fullName evidence="1">Uncharacterized protein</fullName>
    </submittedName>
</protein>
<dbReference type="AlphaFoldDB" id="A0AAX1RSQ0"/>
<accession>A0AAX1RSQ0</accession>